<dbReference type="AlphaFoldDB" id="A0A2K9ZAN1"/>
<dbReference type="EMBL" id="CP025012">
    <property type="protein sequence ID" value="AUW45317.1"/>
    <property type="molecule type" value="Genomic_DNA"/>
</dbReference>
<reference evidence="5 6" key="1">
    <citation type="submission" date="2017-11" db="EMBL/GenBank/DDBJ databases">
        <title>Complete genome of Rhizobium leguminosarum Norway, an ineffective micro-symbiont.</title>
        <authorList>
            <person name="Hoffrichter A."/>
            <person name="Liang J."/>
            <person name="Brachmann A."/>
            <person name="Marin M."/>
        </authorList>
    </citation>
    <scope>NUCLEOTIDE SEQUENCE [LARGE SCALE GENOMIC DNA]</scope>
    <source>
        <strain evidence="5 6">Norway</strain>
    </source>
</reference>
<evidence type="ECO:0000256" key="2">
    <source>
        <dbReference type="ARBA" id="ARBA00022679"/>
    </source>
</evidence>
<keyword evidence="3" id="KW-0677">Repeat</keyword>
<dbReference type="Gene3D" id="2.160.10.10">
    <property type="entry name" value="Hexapeptide repeat proteins"/>
    <property type="match status" value="1"/>
</dbReference>
<organism evidence="5 6">
    <name type="scientific">Rhizobium leguminosarum</name>
    <dbReference type="NCBI Taxonomy" id="384"/>
    <lineage>
        <taxon>Bacteria</taxon>
        <taxon>Pseudomonadati</taxon>
        <taxon>Pseudomonadota</taxon>
        <taxon>Alphaproteobacteria</taxon>
        <taxon>Hyphomicrobiales</taxon>
        <taxon>Rhizobiaceae</taxon>
        <taxon>Rhizobium/Agrobacterium group</taxon>
        <taxon>Rhizobium</taxon>
    </lineage>
</organism>
<accession>A0A2K9ZAN1</accession>
<dbReference type="InterPro" id="IPR018357">
    <property type="entry name" value="Hexapep_transf_CS"/>
</dbReference>
<dbReference type="InterPro" id="IPR011004">
    <property type="entry name" value="Trimer_LpxA-like_sf"/>
</dbReference>
<dbReference type="GO" id="GO:0016746">
    <property type="term" value="F:acyltransferase activity"/>
    <property type="evidence" value="ECO:0007669"/>
    <property type="project" value="UniProtKB-KW"/>
</dbReference>
<proteinExistence type="inferred from homology"/>
<protein>
    <submittedName>
        <fullName evidence="5">Transferase hexapeptide repeat containing protein</fullName>
    </submittedName>
</protein>
<keyword evidence="2 5" id="KW-0808">Transferase</keyword>
<evidence type="ECO:0000313" key="6">
    <source>
        <dbReference type="Proteomes" id="UP000238523"/>
    </source>
</evidence>
<dbReference type="CDD" id="cd04647">
    <property type="entry name" value="LbH_MAT_like"/>
    <property type="match status" value="1"/>
</dbReference>
<dbReference type="SUPFAM" id="SSF51161">
    <property type="entry name" value="Trimeric LpxA-like enzymes"/>
    <property type="match status" value="1"/>
</dbReference>
<gene>
    <name evidence="5" type="ORF">CUJ84_Chr005026</name>
</gene>
<dbReference type="PANTHER" id="PTHR43300">
    <property type="entry name" value="ACETYLTRANSFERASE"/>
    <property type="match status" value="1"/>
</dbReference>
<evidence type="ECO:0000256" key="4">
    <source>
        <dbReference type="ARBA" id="ARBA00023315"/>
    </source>
</evidence>
<dbReference type="PROSITE" id="PS00101">
    <property type="entry name" value="HEXAPEP_TRANSFERASES"/>
    <property type="match status" value="1"/>
</dbReference>
<keyword evidence="4" id="KW-0012">Acyltransferase</keyword>
<name>A0A2K9ZAN1_RHILE</name>
<evidence type="ECO:0000256" key="1">
    <source>
        <dbReference type="ARBA" id="ARBA00007274"/>
    </source>
</evidence>
<dbReference type="Proteomes" id="UP000238523">
    <property type="component" value="Chromosome"/>
</dbReference>
<evidence type="ECO:0000256" key="3">
    <source>
        <dbReference type="ARBA" id="ARBA00022737"/>
    </source>
</evidence>
<dbReference type="InterPro" id="IPR050179">
    <property type="entry name" value="Trans_hexapeptide_repeat"/>
</dbReference>
<evidence type="ECO:0000313" key="5">
    <source>
        <dbReference type="EMBL" id="AUW45317.1"/>
    </source>
</evidence>
<comment type="similarity">
    <text evidence="1">Belongs to the transferase hexapeptide repeat family.</text>
</comment>
<dbReference type="GeneID" id="303205247"/>
<sequence length="192" mass="20941">MHLGSTFYDETELRSLPFRHLGANVKIKRTAGLFFVENISIMDDARIDDFTIIVASREHVEIGCNVHIASQCYISGSDGFVMEDFSGLAPGVKIYTSSDDYTGEKMTNPTLPRHLIGGPAGKVVLRKHVIIGSNSVVLPKVTIEEGSSVGSLSLVNKSLPAWGVYAGIPVRRLRDRSQNILILEKELGASRA</sequence>
<dbReference type="PANTHER" id="PTHR43300:SF12">
    <property type="entry name" value="CHLORAMPHENICOL ACETYLTRANSFERASE"/>
    <property type="match status" value="1"/>
</dbReference>
<dbReference type="RefSeq" id="WP_011650050.1">
    <property type="nucleotide sequence ID" value="NZ_CP025012.1"/>
</dbReference>